<gene>
    <name evidence="1" type="ORF">CA13_39610</name>
</gene>
<dbReference type="RefSeq" id="WP_146399018.1">
    <property type="nucleotide sequence ID" value="NZ_SJPJ01000001.1"/>
</dbReference>
<dbReference type="AlphaFoldDB" id="A0A5C5Z5A6"/>
<name>A0A5C5Z5A6_9BACT</name>
<keyword evidence="2" id="KW-1185">Reference proteome</keyword>
<reference evidence="1 2" key="1">
    <citation type="submission" date="2019-02" db="EMBL/GenBank/DDBJ databases">
        <title>Deep-cultivation of Planctomycetes and their phenomic and genomic characterization uncovers novel biology.</title>
        <authorList>
            <person name="Wiegand S."/>
            <person name="Jogler M."/>
            <person name="Boedeker C."/>
            <person name="Pinto D."/>
            <person name="Vollmers J."/>
            <person name="Rivas-Marin E."/>
            <person name="Kohn T."/>
            <person name="Peeters S.H."/>
            <person name="Heuer A."/>
            <person name="Rast P."/>
            <person name="Oberbeckmann S."/>
            <person name="Bunk B."/>
            <person name="Jeske O."/>
            <person name="Meyerdierks A."/>
            <person name="Storesund J.E."/>
            <person name="Kallscheuer N."/>
            <person name="Luecker S."/>
            <person name="Lage O.M."/>
            <person name="Pohl T."/>
            <person name="Merkel B.J."/>
            <person name="Hornburger P."/>
            <person name="Mueller R.-W."/>
            <person name="Bruemmer F."/>
            <person name="Labrenz M."/>
            <person name="Spormann A.M."/>
            <person name="Op Den Camp H."/>
            <person name="Overmann J."/>
            <person name="Amann R."/>
            <person name="Jetten M.S.M."/>
            <person name="Mascher T."/>
            <person name="Medema M.H."/>
            <person name="Devos D.P."/>
            <person name="Kaster A.-K."/>
            <person name="Ovreas L."/>
            <person name="Rohde M."/>
            <person name="Galperin M.Y."/>
            <person name="Jogler C."/>
        </authorList>
    </citation>
    <scope>NUCLEOTIDE SEQUENCE [LARGE SCALE GENOMIC DNA]</scope>
    <source>
        <strain evidence="1 2">CA13</strain>
    </source>
</reference>
<sequence>MKKSTFTVWRWLPILMFVLPLNINMVDAEELAVVGWATSSDGKFEELAVEVGLENVPDGLLASRYYLVQDIVAKIVENDPQALEDTVSFLGRNVYSLDWRFAASCLDTLLDLEYEEFGIGRRLNLVVHRVLSRLDERAKAFVEQYNVPGHVLIPAWVSLDLPIVIWIHCDC</sequence>
<evidence type="ECO:0000313" key="1">
    <source>
        <dbReference type="EMBL" id="TWT82498.1"/>
    </source>
</evidence>
<dbReference type="EMBL" id="SJPJ01000001">
    <property type="protein sequence ID" value="TWT82498.1"/>
    <property type="molecule type" value="Genomic_DNA"/>
</dbReference>
<protein>
    <submittedName>
        <fullName evidence="1">Uncharacterized protein</fullName>
    </submittedName>
</protein>
<comment type="caution">
    <text evidence="1">The sequence shown here is derived from an EMBL/GenBank/DDBJ whole genome shotgun (WGS) entry which is preliminary data.</text>
</comment>
<proteinExistence type="predicted"/>
<organism evidence="1 2">
    <name type="scientific">Novipirellula herctigrandis</name>
    <dbReference type="NCBI Taxonomy" id="2527986"/>
    <lineage>
        <taxon>Bacteria</taxon>
        <taxon>Pseudomonadati</taxon>
        <taxon>Planctomycetota</taxon>
        <taxon>Planctomycetia</taxon>
        <taxon>Pirellulales</taxon>
        <taxon>Pirellulaceae</taxon>
        <taxon>Novipirellula</taxon>
    </lineage>
</organism>
<accession>A0A5C5Z5A6</accession>
<dbReference type="Proteomes" id="UP000315010">
    <property type="component" value="Unassembled WGS sequence"/>
</dbReference>
<evidence type="ECO:0000313" key="2">
    <source>
        <dbReference type="Proteomes" id="UP000315010"/>
    </source>
</evidence>